<reference evidence="1" key="1">
    <citation type="submission" date="2022-08" db="EMBL/GenBank/DDBJ databases">
        <title>Genome Sequence of Fusarium decemcellulare.</title>
        <authorList>
            <person name="Buettner E."/>
        </authorList>
    </citation>
    <scope>NUCLEOTIDE SEQUENCE</scope>
    <source>
        <strain evidence="1">Babe19</strain>
    </source>
</reference>
<accession>A0ACC1RZ90</accession>
<evidence type="ECO:0000313" key="2">
    <source>
        <dbReference type="Proteomes" id="UP001148629"/>
    </source>
</evidence>
<dbReference type="EMBL" id="JANRMS010001369">
    <property type="protein sequence ID" value="KAJ3528767.1"/>
    <property type="molecule type" value="Genomic_DNA"/>
</dbReference>
<protein>
    <submittedName>
        <fullName evidence="1">Uncharacterized protein</fullName>
    </submittedName>
</protein>
<sequence>MKLLSLLSVSALLGTVIAGPMRLRQAEETKYRLKVTSGGNDTDIDDKFLSTDDEGRFGIFGEENKVREIYSIEAGEKSDRVSLHSGTNKVDEALSLLGWKGNMYLKETTEPADFKVEDQGNGESDPDSYSWNEFTLKGEENSSSPRELLWDNKTDKPGWVAAPAKDGTFYIKFYDGSAYVIQNYIPIRIFLEAVE</sequence>
<name>A0ACC1RZ90_9HYPO</name>
<gene>
    <name evidence="1" type="ORF">NM208_g10057</name>
</gene>
<comment type="caution">
    <text evidence="1">The sequence shown here is derived from an EMBL/GenBank/DDBJ whole genome shotgun (WGS) entry which is preliminary data.</text>
</comment>
<keyword evidence="2" id="KW-1185">Reference proteome</keyword>
<dbReference type="Proteomes" id="UP001148629">
    <property type="component" value="Unassembled WGS sequence"/>
</dbReference>
<organism evidence="1 2">
    <name type="scientific">Fusarium decemcellulare</name>
    <dbReference type="NCBI Taxonomy" id="57161"/>
    <lineage>
        <taxon>Eukaryota</taxon>
        <taxon>Fungi</taxon>
        <taxon>Dikarya</taxon>
        <taxon>Ascomycota</taxon>
        <taxon>Pezizomycotina</taxon>
        <taxon>Sordariomycetes</taxon>
        <taxon>Hypocreomycetidae</taxon>
        <taxon>Hypocreales</taxon>
        <taxon>Nectriaceae</taxon>
        <taxon>Fusarium</taxon>
        <taxon>Fusarium decemcellulare species complex</taxon>
    </lineage>
</organism>
<evidence type="ECO:0000313" key="1">
    <source>
        <dbReference type="EMBL" id="KAJ3528767.1"/>
    </source>
</evidence>
<proteinExistence type="predicted"/>